<sequence>MKGFVFVAAVALACCATTCGALKCRTCVGDRTRADCLKEPLTNCSLPGQNVCQTTVITKNSNPTLCKTSNAVFTCTYCCDTDGCVGKLTGAASAARVSIVTMATAALAVLLKNAAGF</sequence>
<feature type="signal peptide" evidence="1">
    <location>
        <begin position="1"/>
        <end position="21"/>
    </location>
</feature>
<dbReference type="Proteomes" id="UP000838412">
    <property type="component" value="Chromosome 8"/>
</dbReference>
<protein>
    <submittedName>
        <fullName evidence="2">Hypp4912 protein</fullName>
    </submittedName>
</protein>
<gene>
    <name evidence="2" type="primary">Hypp4912</name>
    <name evidence="2" type="ORF">BLAG_LOCUS24255</name>
</gene>
<name>A0A8K0ABU9_BRALA</name>
<keyword evidence="1" id="KW-0732">Signal</keyword>
<evidence type="ECO:0000313" key="2">
    <source>
        <dbReference type="EMBL" id="CAH1272672.1"/>
    </source>
</evidence>
<keyword evidence="3" id="KW-1185">Reference proteome</keyword>
<feature type="chain" id="PRO_5035475927" evidence="1">
    <location>
        <begin position="22"/>
        <end position="117"/>
    </location>
</feature>
<dbReference type="EMBL" id="OV696693">
    <property type="protein sequence ID" value="CAH1272672.1"/>
    <property type="molecule type" value="Genomic_DNA"/>
</dbReference>
<reference evidence="2" key="1">
    <citation type="submission" date="2022-01" db="EMBL/GenBank/DDBJ databases">
        <authorList>
            <person name="Braso-Vives M."/>
        </authorList>
    </citation>
    <scope>NUCLEOTIDE SEQUENCE</scope>
</reference>
<accession>A0A8K0ABU9</accession>
<evidence type="ECO:0000256" key="1">
    <source>
        <dbReference type="SAM" id="SignalP"/>
    </source>
</evidence>
<organism evidence="2 3">
    <name type="scientific">Branchiostoma lanceolatum</name>
    <name type="common">Common lancelet</name>
    <name type="synonym">Amphioxus lanceolatum</name>
    <dbReference type="NCBI Taxonomy" id="7740"/>
    <lineage>
        <taxon>Eukaryota</taxon>
        <taxon>Metazoa</taxon>
        <taxon>Chordata</taxon>
        <taxon>Cephalochordata</taxon>
        <taxon>Leptocardii</taxon>
        <taxon>Amphioxiformes</taxon>
        <taxon>Branchiostomatidae</taxon>
        <taxon>Branchiostoma</taxon>
    </lineage>
</organism>
<evidence type="ECO:0000313" key="3">
    <source>
        <dbReference type="Proteomes" id="UP000838412"/>
    </source>
</evidence>
<dbReference type="AlphaFoldDB" id="A0A8K0ABU9"/>
<proteinExistence type="predicted"/>